<keyword evidence="6 8" id="KW-0067">ATP-binding</keyword>
<feature type="active site" evidence="8">
    <location>
        <position position="196"/>
    </location>
</feature>
<keyword evidence="5 8" id="KW-0378">Hydrolase</keyword>
<comment type="catalytic activity">
    <reaction evidence="8">
        <text>N(2)-formyl-N(1)-(5-phospho-beta-D-ribosyl)glycinamide + L-glutamine + ATP + H2O = 2-formamido-N(1)-(5-O-phospho-beta-D-ribosyl)acetamidine + L-glutamate + ADP + phosphate + H(+)</text>
        <dbReference type="Rhea" id="RHEA:17129"/>
        <dbReference type="ChEBI" id="CHEBI:15377"/>
        <dbReference type="ChEBI" id="CHEBI:15378"/>
        <dbReference type="ChEBI" id="CHEBI:29985"/>
        <dbReference type="ChEBI" id="CHEBI:30616"/>
        <dbReference type="ChEBI" id="CHEBI:43474"/>
        <dbReference type="ChEBI" id="CHEBI:58359"/>
        <dbReference type="ChEBI" id="CHEBI:147286"/>
        <dbReference type="ChEBI" id="CHEBI:147287"/>
        <dbReference type="ChEBI" id="CHEBI:456216"/>
        <dbReference type="EC" id="6.3.5.3"/>
    </reaction>
</comment>
<keyword evidence="2 8" id="KW-0436">Ligase</keyword>
<dbReference type="HAMAP" id="MF_00421">
    <property type="entry name" value="PurQ"/>
    <property type="match status" value="1"/>
</dbReference>
<dbReference type="SUPFAM" id="SSF52317">
    <property type="entry name" value="Class I glutamine amidotransferase-like"/>
    <property type="match status" value="1"/>
</dbReference>
<evidence type="ECO:0000256" key="6">
    <source>
        <dbReference type="ARBA" id="ARBA00022840"/>
    </source>
</evidence>
<sequence>MKFAVIVFPGSNCDVDMYHAVKDELGEEAEYVWHDANDLSGYDGILLPGGFSYGDYLRSGSIAHFSNVMAQVKKAAEQGKPVLGVCNGFQILLEAGLLPGAMKRNEGLKFKCEPASLKVVNAGTLFTSTYAENQIISIPIAHGEGNYFCDELTLKRLNENNQIVFTYSENPNGSLADIAGITNERGNVLGMMPHPERAVDSMLGSADGLKLFQSIVKNWREAHVTTS</sequence>
<accession>A0A7X2S7D9</accession>
<evidence type="ECO:0000256" key="7">
    <source>
        <dbReference type="ARBA" id="ARBA00022962"/>
    </source>
</evidence>
<dbReference type="GO" id="GO:0005737">
    <property type="term" value="C:cytoplasm"/>
    <property type="evidence" value="ECO:0007669"/>
    <property type="project" value="UniProtKB-SubCell"/>
</dbReference>
<evidence type="ECO:0000313" key="9">
    <source>
        <dbReference type="EMBL" id="MTH54186.1"/>
    </source>
</evidence>
<dbReference type="Proteomes" id="UP000434639">
    <property type="component" value="Unassembled WGS sequence"/>
</dbReference>
<comment type="catalytic activity">
    <reaction evidence="8">
        <text>L-glutamine + H2O = L-glutamate + NH4(+)</text>
        <dbReference type="Rhea" id="RHEA:15889"/>
        <dbReference type="ChEBI" id="CHEBI:15377"/>
        <dbReference type="ChEBI" id="CHEBI:28938"/>
        <dbReference type="ChEBI" id="CHEBI:29985"/>
        <dbReference type="ChEBI" id="CHEBI:58359"/>
        <dbReference type="EC" id="3.5.1.2"/>
    </reaction>
</comment>
<evidence type="ECO:0000256" key="5">
    <source>
        <dbReference type="ARBA" id="ARBA00022801"/>
    </source>
</evidence>
<evidence type="ECO:0000256" key="4">
    <source>
        <dbReference type="ARBA" id="ARBA00022755"/>
    </source>
</evidence>
<dbReference type="PROSITE" id="PS51273">
    <property type="entry name" value="GATASE_TYPE_1"/>
    <property type="match status" value="1"/>
</dbReference>
<dbReference type="AlphaFoldDB" id="A0A7X2S7D9"/>
<proteinExistence type="inferred from homology"/>
<dbReference type="PIRSF" id="PIRSF001586">
    <property type="entry name" value="FGAM_synth_I"/>
    <property type="match status" value="1"/>
</dbReference>
<dbReference type="EMBL" id="WMIB01000012">
    <property type="protein sequence ID" value="MTH54186.1"/>
    <property type="molecule type" value="Genomic_DNA"/>
</dbReference>
<dbReference type="UniPathway" id="UPA00074">
    <property type="reaction ID" value="UER00128"/>
</dbReference>
<comment type="pathway">
    <text evidence="8">Purine metabolism; IMP biosynthesis via de novo pathway; 5-amino-1-(5-phospho-D-ribosyl)imidazole from N(2)-formyl-N(1)-(5-phospho-D-ribosyl)glycinamide: step 1/2.</text>
</comment>
<name>A0A7X2S7D9_9BACI</name>
<dbReference type="Gene3D" id="3.40.50.880">
    <property type="match status" value="1"/>
</dbReference>
<dbReference type="Pfam" id="PF13507">
    <property type="entry name" value="GATase_5"/>
    <property type="match status" value="1"/>
</dbReference>
<keyword evidence="7 8" id="KW-0315">Glutamine amidotransferase</keyword>
<dbReference type="GO" id="GO:0006189">
    <property type="term" value="P:'de novo' IMP biosynthetic process"/>
    <property type="evidence" value="ECO:0007669"/>
    <property type="project" value="UniProtKB-UniRule"/>
</dbReference>
<evidence type="ECO:0000313" key="10">
    <source>
        <dbReference type="Proteomes" id="UP000434639"/>
    </source>
</evidence>
<dbReference type="NCBIfam" id="TIGR01737">
    <property type="entry name" value="FGAM_synth_I"/>
    <property type="match status" value="1"/>
</dbReference>
<dbReference type="NCBIfam" id="NF002957">
    <property type="entry name" value="PRK03619.1"/>
    <property type="match status" value="1"/>
</dbReference>
<gene>
    <name evidence="8 9" type="primary">purQ</name>
    <name evidence="9" type="ORF">GKZ89_12315</name>
</gene>
<dbReference type="PANTHER" id="PTHR47552">
    <property type="entry name" value="PHOSPHORIBOSYLFORMYLGLYCINAMIDINE SYNTHASE SUBUNIT PURQ"/>
    <property type="match status" value="1"/>
</dbReference>
<evidence type="ECO:0000256" key="2">
    <source>
        <dbReference type="ARBA" id="ARBA00022598"/>
    </source>
</evidence>
<feature type="active site" description="Nucleophile" evidence="8">
    <location>
        <position position="86"/>
    </location>
</feature>
<keyword evidence="10" id="KW-1185">Reference proteome</keyword>
<dbReference type="SMART" id="SM01211">
    <property type="entry name" value="GATase_5"/>
    <property type="match status" value="1"/>
</dbReference>
<dbReference type="FunFam" id="3.40.50.880:FF:000019">
    <property type="entry name" value="Phosphoribosylformylglycinamidine synthase subunit PurQ"/>
    <property type="match status" value="1"/>
</dbReference>
<dbReference type="EC" id="6.3.5.3" evidence="8"/>
<evidence type="ECO:0000256" key="1">
    <source>
        <dbReference type="ARBA" id="ARBA00022490"/>
    </source>
</evidence>
<keyword evidence="1 8" id="KW-0963">Cytoplasm</keyword>
<dbReference type="GO" id="GO:0004359">
    <property type="term" value="F:glutaminase activity"/>
    <property type="evidence" value="ECO:0007669"/>
    <property type="project" value="UniProtKB-EC"/>
</dbReference>
<reference evidence="9 10" key="1">
    <citation type="journal article" date="2017" name="Int. J. Syst. Evol. Microbiol.">
        <title>Bacillus mangrovi sp. nov., isolated from a sediment sample from a mangrove forest.</title>
        <authorList>
            <person name="Gupta V."/>
            <person name="Singh P.K."/>
            <person name="Korpole S."/>
            <person name="Tanuku N.R.S."/>
            <person name="Pinnaka A.K."/>
        </authorList>
    </citation>
    <scope>NUCLEOTIDE SEQUENCE [LARGE SCALE GENOMIC DNA]</scope>
    <source>
        <strain evidence="9 10">KCTC 33872</strain>
    </source>
</reference>
<evidence type="ECO:0000256" key="8">
    <source>
        <dbReference type="HAMAP-Rule" id="MF_00421"/>
    </source>
</evidence>
<dbReference type="InterPro" id="IPR029062">
    <property type="entry name" value="Class_I_gatase-like"/>
</dbReference>
<dbReference type="GO" id="GO:0004642">
    <property type="term" value="F:phosphoribosylformylglycinamidine synthase activity"/>
    <property type="evidence" value="ECO:0007669"/>
    <property type="project" value="UniProtKB-UniRule"/>
</dbReference>
<dbReference type="InterPro" id="IPR010075">
    <property type="entry name" value="PRibForGlyAmidine_synth_PurQ"/>
</dbReference>
<evidence type="ECO:0000256" key="3">
    <source>
        <dbReference type="ARBA" id="ARBA00022741"/>
    </source>
</evidence>
<organism evidence="9 10">
    <name type="scientific">Metabacillus mangrovi</name>
    <dbReference type="NCBI Taxonomy" id="1491830"/>
    <lineage>
        <taxon>Bacteria</taxon>
        <taxon>Bacillati</taxon>
        <taxon>Bacillota</taxon>
        <taxon>Bacilli</taxon>
        <taxon>Bacillales</taxon>
        <taxon>Bacillaceae</taxon>
        <taxon>Metabacillus</taxon>
    </lineage>
</organism>
<dbReference type="CDD" id="cd01740">
    <property type="entry name" value="GATase1_FGAR_AT"/>
    <property type="match status" value="1"/>
</dbReference>
<comment type="subunit">
    <text evidence="8">Part of the FGAM synthase complex composed of 1 PurL, 1 PurQ and 2 PurS subunits.</text>
</comment>
<comment type="subcellular location">
    <subcellularLocation>
        <location evidence="8">Cytoplasm</location>
    </subcellularLocation>
</comment>
<keyword evidence="4 8" id="KW-0658">Purine biosynthesis</keyword>
<protein>
    <recommendedName>
        <fullName evidence="8">Phosphoribosylformylglycinamidine synthase subunit PurQ</fullName>
        <shortName evidence="8">FGAM synthase</shortName>
        <ecNumber evidence="8">6.3.5.3</ecNumber>
    </recommendedName>
    <alternativeName>
        <fullName evidence="8">Formylglycinamide ribonucleotide amidotransferase subunit I</fullName>
        <shortName evidence="8">FGAR amidotransferase I</shortName>
        <shortName evidence="8">FGAR-AT I</shortName>
    </alternativeName>
    <alternativeName>
        <fullName evidence="8">Glutaminase PurQ</fullName>
        <ecNumber evidence="8">3.5.1.2</ecNumber>
    </alternativeName>
    <alternativeName>
        <fullName evidence="8">Phosphoribosylformylglycinamidine synthase subunit I</fullName>
    </alternativeName>
</protein>
<dbReference type="RefSeq" id="WP_162356802.1">
    <property type="nucleotide sequence ID" value="NZ_WMIB01000012.1"/>
</dbReference>
<dbReference type="PANTHER" id="PTHR47552:SF1">
    <property type="entry name" value="PHOSPHORIBOSYLFORMYLGLYCINAMIDINE SYNTHASE SUBUNIT PURQ"/>
    <property type="match status" value="1"/>
</dbReference>
<keyword evidence="3 8" id="KW-0547">Nucleotide-binding</keyword>
<feature type="active site" evidence="8">
    <location>
        <position position="194"/>
    </location>
</feature>
<comment type="function">
    <text evidence="8">Part of the phosphoribosylformylglycinamidine synthase complex involved in the purines biosynthetic pathway. Catalyzes the ATP-dependent conversion of formylglycinamide ribonucleotide (FGAR) and glutamine to yield formylglycinamidine ribonucleotide (FGAM) and glutamate. The FGAM synthase complex is composed of three subunits. PurQ produces an ammonia molecule by converting glutamine to glutamate. PurL transfers the ammonia molecule to FGAR to form FGAM in an ATP-dependent manner. PurS interacts with PurQ and PurL and is thought to assist in the transfer of the ammonia molecule from PurQ to PurL.</text>
</comment>
<dbReference type="EC" id="3.5.1.2" evidence="8"/>
<dbReference type="GO" id="GO:0005524">
    <property type="term" value="F:ATP binding"/>
    <property type="evidence" value="ECO:0007669"/>
    <property type="project" value="UniProtKB-KW"/>
</dbReference>
<comment type="caution">
    <text evidence="9">The sequence shown here is derived from an EMBL/GenBank/DDBJ whole genome shotgun (WGS) entry which is preliminary data.</text>
</comment>